<dbReference type="EMBL" id="CAJVAX010000020">
    <property type="protein sequence ID" value="CAG7653480.1"/>
    <property type="molecule type" value="Genomic_DNA"/>
</dbReference>
<dbReference type="Proteomes" id="UP001153328">
    <property type="component" value="Unassembled WGS sequence"/>
</dbReference>
<protein>
    <recommendedName>
        <fullName evidence="4">DUF4239 domain-containing protein</fullName>
    </recommendedName>
</protein>
<sequence length="269" mass="28029">MSPYAVPLLSTLGGAAFAYLLGRFLGRHGITPEGDFGGQALSLIGAVLLSSFILLTGFQVAGSWSALSNARSGTYDEARALTDTYWDAGGLAAGDRTAVRALLRQYTRDVRTAEFPELARGRTSPAAWQALDRVRGAVRAAGAARPEQAAAKAAAQTSLATVYETRSDRAAAVKAGIPRVVWFAMVASGAFLIAFPAVLGLTSTARHLVAVSFAGAAVAFAIVLAAQLNHSFREPFGVTRAAFVFAEARFTQIDSPAVMAGRAVPRAPG</sequence>
<evidence type="ECO:0000256" key="1">
    <source>
        <dbReference type="SAM" id="Phobius"/>
    </source>
</evidence>
<keyword evidence="1" id="KW-0472">Membrane</keyword>
<dbReference type="RefSeq" id="WP_251513491.1">
    <property type="nucleotide sequence ID" value="NZ_CAJVAX010000020.1"/>
</dbReference>
<feature type="transmembrane region" description="Helical" evidence="1">
    <location>
        <begin position="42"/>
        <end position="61"/>
    </location>
</feature>
<keyword evidence="1" id="KW-1133">Transmembrane helix</keyword>
<dbReference type="Pfam" id="PF14023">
    <property type="entry name" value="Bestrophin-like"/>
    <property type="match status" value="1"/>
</dbReference>
<evidence type="ECO:0000313" key="2">
    <source>
        <dbReference type="EMBL" id="CAG7653480.1"/>
    </source>
</evidence>
<comment type="caution">
    <text evidence="2">The sequence shown here is derived from an EMBL/GenBank/DDBJ whole genome shotgun (WGS) entry which is preliminary data.</text>
</comment>
<proteinExistence type="predicted"/>
<evidence type="ECO:0008006" key="4">
    <source>
        <dbReference type="Google" id="ProtNLM"/>
    </source>
</evidence>
<organism evidence="2 3">
    <name type="scientific">Actinacidiphila bryophytorum</name>
    <dbReference type="NCBI Taxonomy" id="1436133"/>
    <lineage>
        <taxon>Bacteria</taxon>
        <taxon>Bacillati</taxon>
        <taxon>Actinomycetota</taxon>
        <taxon>Actinomycetes</taxon>
        <taxon>Kitasatosporales</taxon>
        <taxon>Streptomycetaceae</taxon>
        <taxon>Actinacidiphila</taxon>
    </lineage>
</organism>
<keyword evidence="1" id="KW-0812">Transmembrane</keyword>
<reference evidence="2" key="1">
    <citation type="submission" date="2021-06" db="EMBL/GenBank/DDBJ databases">
        <authorList>
            <person name="Arsene-Ploetze F."/>
        </authorList>
    </citation>
    <scope>NUCLEOTIDE SEQUENCE</scope>
    <source>
        <strain evidence="2">SBRY1</strain>
    </source>
</reference>
<evidence type="ECO:0000313" key="3">
    <source>
        <dbReference type="Proteomes" id="UP001153328"/>
    </source>
</evidence>
<gene>
    <name evidence="2" type="ORF">SBRY_60157</name>
</gene>
<feature type="transmembrane region" description="Helical" evidence="1">
    <location>
        <begin position="207"/>
        <end position="226"/>
    </location>
</feature>
<feature type="transmembrane region" description="Helical" evidence="1">
    <location>
        <begin position="180"/>
        <end position="201"/>
    </location>
</feature>
<dbReference type="InterPro" id="IPR025333">
    <property type="entry name" value="DUF4239"/>
</dbReference>
<keyword evidence="3" id="KW-1185">Reference proteome</keyword>
<dbReference type="AlphaFoldDB" id="A0A9W4MJ57"/>
<name>A0A9W4MJ57_9ACTN</name>
<accession>A0A9W4MJ57</accession>